<proteinExistence type="predicted"/>
<evidence type="ECO:0000313" key="1">
    <source>
        <dbReference type="EMBL" id="MBX47352.1"/>
    </source>
</evidence>
<name>A0A2P2NY16_RHIMU</name>
<dbReference type="AlphaFoldDB" id="A0A2P2NY16"/>
<accession>A0A2P2NY16</accession>
<dbReference type="EMBL" id="GGEC01066868">
    <property type="protein sequence ID" value="MBX47352.1"/>
    <property type="molecule type" value="Transcribed_RNA"/>
</dbReference>
<organism evidence="1">
    <name type="scientific">Rhizophora mucronata</name>
    <name type="common">Asiatic mangrove</name>
    <dbReference type="NCBI Taxonomy" id="61149"/>
    <lineage>
        <taxon>Eukaryota</taxon>
        <taxon>Viridiplantae</taxon>
        <taxon>Streptophyta</taxon>
        <taxon>Embryophyta</taxon>
        <taxon>Tracheophyta</taxon>
        <taxon>Spermatophyta</taxon>
        <taxon>Magnoliopsida</taxon>
        <taxon>eudicotyledons</taxon>
        <taxon>Gunneridae</taxon>
        <taxon>Pentapetalae</taxon>
        <taxon>rosids</taxon>
        <taxon>fabids</taxon>
        <taxon>Malpighiales</taxon>
        <taxon>Rhizophoraceae</taxon>
        <taxon>Rhizophora</taxon>
    </lineage>
</organism>
<sequence>MLVDFSECWSFFEQLKMKKHSGATTVLSSSGIPGCRVHIEVKEFVESFFSFTVLRTSK</sequence>
<protein>
    <submittedName>
        <fullName evidence="1">Uncharacterized protein</fullName>
    </submittedName>
</protein>
<reference evidence="1" key="1">
    <citation type="submission" date="2018-02" db="EMBL/GenBank/DDBJ databases">
        <title>Rhizophora mucronata_Transcriptome.</title>
        <authorList>
            <person name="Meera S.P."/>
            <person name="Sreeshan A."/>
            <person name="Augustine A."/>
        </authorList>
    </citation>
    <scope>NUCLEOTIDE SEQUENCE</scope>
    <source>
        <tissue evidence="1">Leaf</tissue>
    </source>
</reference>